<feature type="region of interest" description="Disordered" evidence="1">
    <location>
        <begin position="68"/>
        <end position="98"/>
    </location>
</feature>
<organism evidence="2 3">
    <name type="scientific">Williamsia marianensis</name>
    <dbReference type="NCBI Taxonomy" id="85044"/>
    <lineage>
        <taxon>Bacteria</taxon>
        <taxon>Bacillati</taxon>
        <taxon>Actinomycetota</taxon>
        <taxon>Actinomycetes</taxon>
        <taxon>Mycobacteriales</taxon>
        <taxon>Nocardiaceae</taxon>
        <taxon>Williamsia</taxon>
    </lineage>
</organism>
<dbReference type="PANTHER" id="PTHR11941:SF124">
    <property type="entry name" value="ENOYL-COA HYDRATASE ECHA13-RELATED"/>
    <property type="match status" value="1"/>
</dbReference>
<dbReference type="Gene3D" id="3.90.226.10">
    <property type="entry name" value="2-enoyl-CoA Hydratase, Chain A, domain 1"/>
    <property type="match status" value="1"/>
</dbReference>
<dbReference type="GO" id="GO:0006635">
    <property type="term" value="P:fatty acid beta-oxidation"/>
    <property type="evidence" value="ECO:0007669"/>
    <property type="project" value="TreeGrafter"/>
</dbReference>
<evidence type="ECO:0000256" key="1">
    <source>
        <dbReference type="SAM" id="MobiDB-lite"/>
    </source>
</evidence>
<protein>
    <submittedName>
        <fullName evidence="2">Enoyl-CoA hydratase</fullName>
    </submittedName>
</protein>
<name>A0A2G3PGF0_WILMA</name>
<dbReference type="EMBL" id="PEBD01000011">
    <property type="protein sequence ID" value="PHV64887.1"/>
    <property type="molecule type" value="Genomic_DNA"/>
</dbReference>
<dbReference type="AlphaFoldDB" id="A0A2G3PGF0"/>
<dbReference type="Pfam" id="PF00378">
    <property type="entry name" value="ECH_1"/>
    <property type="match status" value="2"/>
</dbReference>
<dbReference type="CDD" id="cd06558">
    <property type="entry name" value="crotonase-like"/>
    <property type="match status" value="1"/>
</dbReference>
<reference evidence="2 3" key="1">
    <citation type="submission" date="2017-10" db="EMBL/GenBank/DDBJ databases">
        <title>The draft genome sequence of Williamsia sp. BULT 1.1 isolated from the semi-arid grassland soils from South Africa.</title>
        <authorList>
            <person name="Kabwe M.H."/>
            <person name="Govender N."/>
            <person name="Mutseka Lunga P."/>
            <person name="Vikram S."/>
            <person name="Makhalanyane T.P."/>
        </authorList>
    </citation>
    <scope>NUCLEOTIDE SEQUENCE [LARGE SCALE GENOMIC DNA]</scope>
    <source>
        <strain evidence="2 3">BULT 1.1</strain>
    </source>
</reference>
<dbReference type="GO" id="GO:0003824">
    <property type="term" value="F:catalytic activity"/>
    <property type="evidence" value="ECO:0007669"/>
    <property type="project" value="UniProtKB-ARBA"/>
</dbReference>
<dbReference type="RefSeq" id="WP_099384731.1">
    <property type="nucleotide sequence ID" value="NZ_PEBD01000011.1"/>
</dbReference>
<feature type="compositionally biased region" description="Basic and acidic residues" evidence="1">
    <location>
        <begin position="71"/>
        <end position="87"/>
    </location>
</feature>
<dbReference type="PANTHER" id="PTHR11941">
    <property type="entry name" value="ENOYL-COA HYDRATASE-RELATED"/>
    <property type="match status" value="1"/>
</dbReference>
<proteinExistence type="predicted"/>
<gene>
    <name evidence="2" type="ORF">CSW57_21715</name>
</gene>
<accession>A0A2G3PGF0</accession>
<feature type="region of interest" description="Disordered" evidence="1">
    <location>
        <begin position="270"/>
        <end position="290"/>
    </location>
</feature>
<dbReference type="NCBIfam" id="NF006140">
    <property type="entry name" value="PRK08290.1"/>
    <property type="match status" value="1"/>
</dbReference>
<dbReference type="SUPFAM" id="SSF52096">
    <property type="entry name" value="ClpP/crotonase"/>
    <property type="match status" value="1"/>
</dbReference>
<dbReference type="InterPro" id="IPR029045">
    <property type="entry name" value="ClpP/crotonase-like_dom_sf"/>
</dbReference>
<dbReference type="InterPro" id="IPR001753">
    <property type="entry name" value="Enoyl-CoA_hydra/iso"/>
</dbReference>
<evidence type="ECO:0000313" key="3">
    <source>
        <dbReference type="Proteomes" id="UP000225108"/>
    </source>
</evidence>
<dbReference type="Proteomes" id="UP000225108">
    <property type="component" value="Unassembled WGS sequence"/>
</dbReference>
<sequence length="290" mass="32585">MSDYRFITYELLDEGLVARITLDRAGYRNAQNRTLLVELDSAFIRAEADDTVRVVILAGAGEVFSAGHDMGTPDRAAERDPESEHFHSTFTTHGATKRSAEKKMVEEWHFFYQNAWRWRNLRKITIAQVQGAVLAAGLTLAWSCDLIVGAEGTKFADPVAVRLGMCGVEYFAHPWEFGPRKAKELLLLGDSIDIEEAHRLGMVSRIFPRDELEAETLEIARAIAKRPSVTSLLIKESVNQTLENQGFYNALQSAFNLHQLNHAHWAEIHGEGGDRAQPEDGALPWKLQRD</sequence>
<comment type="caution">
    <text evidence="2">The sequence shown here is derived from an EMBL/GenBank/DDBJ whole genome shotgun (WGS) entry which is preliminary data.</text>
</comment>
<evidence type="ECO:0000313" key="2">
    <source>
        <dbReference type="EMBL" id="PHV64887.1"/>
    </source>
</evidence>